<evidence type="ECO:0000256" key="2">
    <source>
        <dbReference type="ARBA" id="ARBA00022741"/>
    </source>
</evidence>
<dbReference type="AlphaFoldDB" id="A0A1G6LJL9"/>
<gene>
    <name evidence="10" type="ORF">BY453_11814</name>
    <name evidence="11" type="ORF">C7954_12019</name>
    <name evidence="5" type="ORF">C8C78_10481</name>
    <name evidence="6" type="ORF">SAMN04488597_10679</name>
    <name evidence="7" type="ORF">SAMN04488598_11714</name>
    <name evidence="9" type="ORF">SAMN04515652_11739</name>
    <name evidence="8" type="ORF">SAMN04515654_11114</name>
</gene>
<dbReference type="Proteomes" id="UP000199519">
    <property type="component" value="Unassembled WGS sequence"/>
</dbReference>
<dbReference type="SUPFAM" id="SSF52540">
    <property type="entry name" value="P-loop containing nucleoside triphosphate hydrolases"/>
    <property type="match status" value="1"/>
</dbReference>
<dbReference type="EMBL" id="SOEF01000020">
    <property type="protein sequence ID" value="TDX42431.1"/>
    <property type="molecule type" value="Genomic_DNA"/>
</dbReference>
<dbReference type="PANTHER" id="PTHR43204:SF1">
    <property type="entry name" value="ABC TRANSPORTER I FAMILY MEMBER 6, CHLOROPLASTIC"/>
    <property type="match status" value="1"/>
</dbReference>
<dbReference type="Proteomes" id="UP000295472">
    <property type="component" value="Unassembled WGS sequence"/>
</dbReference>
<evidence type="ECO:0000313" key="10">
    <source>
        <dbReference type="EMBL" id="TDS29129.1"/>
    </source>
</evidence>
<dbReference type="GeneID" id="57013061"/>
<dbReference type="EMBL" id="FOHG01000017">
    <property type="protein sequence ID" value="SET01789.1"/>
    <property type="molecule type" value="Genomic_DNA"/>
</dbReference>
<evidence type="ECO:0000313" key="16">
    <source>
        <dbReference type="Proteomes" id="UP000295472"/>
    </source>
</evidence>
<reference evidence="12 14" key="1">
    <citation type="submission" date="2016-10" db="EMBL/GenBank/DDBJ databases">
        <authorList>
            <person name="Varghese N."/>
            <person name="Submissions S."/>
        </authorList>
    </citation>
    <scope>NUCLEOTIDE SEQUENCE [LARGE SCALE GENOMIC DNA]</scope>
    <source>
        <strain evidence="6 18">WG10</strain>
        <strain evidence="7 14">WG2</strain>
        <strain evidence="9 12">WG5</strain>
    </source>
</reference>
<dbReference type="RefSeq" id="WP_073159976.1">
    <property type="nucleotide sequence ID" value="NZ_FMYT01000006.1"/>
</dbReference>
<evidence type="ECO:0000313" key="15">
    <source>
        <dbReference type="Proteomes" id="UP000247389"/>
    </source>
</evidence>
<dbReference type="InterPro" id="IPR003593">
    <property type="entry name" value="AAA+_ATPase"/>
</dbReference>
<dbReference type="NCBIfam" id="TIGR01978">
    <property type="entry name" value="sufC"/>
    <property type="match status" value="1"/>
</dbReference>
<keyword evidence="2" id="KW-0547">Nucleotide-binding</keyword>
<reference evidence="10 17" key="3">
    <citation type="submission" date="2019-03" db="EMBL/GenBank/DDBJ databases">
        <title>Deep subsurface shale carbon reservoir microbial communities from Ohio and West Virginia, USA.</title>
        <authorList>
            <person name="Wrighton K."/>
        </authorList>
    </citation>
    <scope>NUCLEOTIDE SEQUENCE [LARGE SCALE GENOMIC DNA]</scope>
    <source>
        <strain evidence="10 17">UTICA-S4D12</strain>
    </source>
</reference>
<protein>
    <submittedName>
        <fullName evidence="6">Fe-S cluster assembly ATP-binding protein</fullName>
    </submittedName>
</protein>
<dbReference type="Gene3D" id="3.40.50.300">
    <property type="entry name" value="P-loop containing nucleotide triphosphate hydrolases"/>
    <property type="match status" value="1"/>
</dbReference>
<evidence type="ECO:0000313" key="5">
    <source>
        <dbReference type="EMBL" id="PXV68694.1"/>
    </source>
</evidence>
<evidence type="ECO:0000313" key="9">
    <source>
        <dbReference type="EMBL" id="SET01789.1"/>
    </source>
</evidence>
<dbReference type="InterPro" id="IPR027417">
    <property type="entry name" value="P-loop_NTPase"/>
</dbReference>
<name>A0A1G6LJL9_9FIRM</name>
<evidence type="ECO:0000313" key="12">
    <source>
        <dbReference type="Proteomes" id="UP000198612"/>
    </source>
</evidence>
<dbReference type="EMBL" id="FNBJ01000017">
    <property type="protein sequence ID" value="SDF61368.1"/>
    <property type="molecule type" value="Genomic_DNA"/>
</dbReference>
<keyword evidence="14" id="KW-1185">Reference proteome</keyword>
<dbReference type="Pfam" id="PF00005">
    <property type="entry name" value="ABC_tran"/>
    <property type="match status" value="1"/>
</dbReference>
<evidence type="ECO:0000256" key="1">
    <source>
        <dbReference type="ARBA" id="ARBA00006216"/>
    </source>
</evidence>
<organism evidence="6 18">
    <name type="scientific">Halanaerobium congolense</name>
    <dbReference type="NCBI Taxonomy" id="54121"/>
    <lineage>
        <taxon>Bacteria</taxon>
        <taxon>Bacillati</taxon>
        <taxon>Bacillota</taxon>
        <taxon>Clostridia</taxon>
        <taxon>Halanaerobiales</taxon>
        <taxon>Halanaerobiaceae</taxon>
        <taxon>Halanaerobium</taxon>
    </lineage>
</organism>
<evidence type="ECO:0000313" key="11">
    <source>
        <dbReference type="EMBL" id="TDX42431.1"/>
    </source>
</evidence>
<dbReference type="GO" id="GO:0016887">
    <property type="term" value="F:ATP hydrolysis activity"/>
    <property type="evidence" value="ECO:0007669"/>
    <property type="project" value="InterPro"/>
</dbReference>
<evidence type="ECO:0000256" key="3">
    <source>
        <dbReference type="ARBA" id="ARBA00022840"/>
    </source>
</evidence>
<dbReference type="PROSITE" id="PS00211">
    <property type="entry name" value="ABC_TRANSPORTER_1"/>
    <property type="match status" value="1"/>
</dbReference>
<dbReference type="InterPro" id="IPR003439">
    <property type="entry name" value="ABC_transporter-like_ATP-bd"/>
</dbReference>
<comment type="similarity">
    <text evidence="1">Belongs to the ABC transporter superfamily. Ycf16 family.</text>
</comment>
<evidence type="ECO:0000313" key="14">
    <source>
        <dbReference type="Proteomes" id="UP000199519"/>
    </source>
</evidence>
<dbReference type="PROSITE" id="PS50893">
    <property type="entry name" value="ABC_TRANSPORTER_2"/>
    <property type="match status" value="1"/>
</dbReference>
<sequence>MDKKLLKISDLKSKVEDQNILNGIDLEVNKGEIHVIMGPNGAGKSTLANVLMGHPEHEIINGEIEFEGEKINDLAVDKRAKKGIFLSFQYPQEIPGVTVENFLRTAKTAVSGEQQSIFDFKFLLEEKMNLLDIDLSYADRYLNKGFSGGEKKKNEILQMAVLEPKLAILDETDSGLDVDATKTVAEGIKKLASEDNAMIIITHHNQILDYIKPDYVHVLVDGKIAKSGDMELARLIEKEGYSEYKEEILDESNSKTNC</sequence>
<dbReference type="GO" id="GO:0005524">
    <property type="term" value="F:ATP binding"/>
    <property type="evidence" value="ECO:0007669"/>
    <property type="project" value="UniProtKB-KW"/>
</dbReference>
<evidence type="ECO:0000313" key="18">
    <source>
        <dbReference type="Proteomes" id="UP000324896"/>
    </source>
</evidence>
<dbReference type="EMBL" id="QICM01000004">
    <property type="protein sequence ID" value="PXV68694.1"/>
    <property type="molecule type" value="Genomic_DNA"/>
</dbReference>
<evidence type="ECO:0000313" key="13">
    <source>
        <dbReference type="Proteomes" id="UP000198945"/>
    </source>
</evidence>
<evidence type="ECO:0000313" key="6">
    <source>
        <dbReference type="EMBL" id="SDC43364.1"/>
    </source>
</evidence>
<dbReference type="Proteomes" id="UP000295758">
    <property type="component" value="Unassembled WGS sequence"/>
</dbReference>
<dbReference type="OrthoDB" id="9806149at2"/>
<evidence type="ECO:0000259" key="4">
    <source>
        <dbReference type="PROSITE" id="PS50893"/>
    </source>
</evidence>
<dbReference type="EMBL" id="FMYT01000006">
    <property type="protein sequence ID" value="SDC43364.1"/>
    <property type="molecule type" value="Genomic_DNA"/>
</dbReference>
<dbReference type="EMBL" id="FNEH01000011">
    <property type="protein sequence ID" value="SDI65875.1"/>
    <property type="molecule type" value="Genomic_DNA"/>
</dbReference>
<dbReference type="InterPro" id="IPR017871">
    <property type="entry name" value="ABC_transporter-like_CS"/>
</dbReference>
<dbReference type="Proteomes" id="UP000324896">
    <property type="component" value="Unassembled WGS sequence"/>
</dbReference>
<feature type="domain" description="ABC transporter" evidence="4">
    <location>
        <begin position="6"/>
        <end position="246"/>
    </location>
</feature>
<evidence type="ECO:0000313" key="17">
    <source>
        <dbReference type="Proteomes" id="UP000295758"/>
    </source>
</evidence>
<dbReference type="CDD" id="cd03217">
    <property type="entry name" value="ABC_FeS_Assembly"/>
    <property type="match status" value="1"/>
</dbReference>
<evidence type="ECO:0000313" key="8">
    <source>
        <dbReference type="EMBL" id="SDI65875.1"/>
    </source>
</evidence>
<reference evidence="8 13" key="2">
    <citation type="submission" date="2016-10" db="EMBL/GenBank/DDBJ databases">
        <authorList>
            <person name="de Groot N.N."/>
        </authorList>
    </citation>
    <scope>NUCLEOTIDE SEQUENCE [LARGE SCALE GENOMIC DNA]</scope>
    <source>
        <strain evidence="8 13">WG7</strain>
    </source>
</reference>
<dbReference type="STRING" id="54121.SAMN04515653_13813"/>
<proteinExistence type="inferred from homology"/>
<dbReference type="InterPro" id="IPR010230">
    <property type="entry name" value="FeS-cluster_ATPase_SufC"/>
</dbReference>
<dbReference type="Proteomes" id="UP000247389">
    <property type="component" value="Unassembled WGS sequence"/>
</dbReference>
<dbReference type="EMBL" id="SOAA01000018">
    <property type="protein sequence ID" value="TDS29129.1"/>
    <property type="molecule type" value="Genomic_DNA"/>
</dbReference>
<keyword evidence="3 6" id="KW-0067">ATP-binding</keyword>
<dbReference type="PANTHER" id="PTHR43204">
    <property type="entry name" value="ABC TRANSPORTER I FAMILY MEMBER 6, CHLOROPLASTIC"/>
    <property type="match status" value="1"/>
</dbReference>
<accession>A0A1G6LJL9</accession>
<dbReference type="Proteomes" id="UP000198612">
    <property type="component" value="Unassembled WGS sequence"/>
</dbReference>
<dbReference type="SMART" id="SM00382">
    <property type="entry name" value="AAA"/>
    <property type="match status" value="1"/>
</dbReference>
<dbReference type="Proteomes" id="UP000198945">
    <property type="component" value="Unassembled WGS sequence"/>
</dbReference>
<evidence type="ECO:0000313" key="7">
    <source>
        <dbReference type="EMBL" id="SDF61368.1"/>
    </source>
</evidence>
<reference evidence="11 16" key="4">
    <citation type="submission" date="2019-03" db="EMBL/GenBank/DDBJ databases">
        <title>Subsurface microbial communities from deep shales in Ohio and West Virginia, USA.</title>
        <authorList>
            <person name="Wrighton K."/>
        </authorList>
    </citation>
    <scope>NUCLEOTIDE SEQUENCE [LARGE SCALE GENOMIC DNA]</scope>
    <source>
        <strain evidence="11 16">DSMZ 11287</strain>
        <strain evidence="5 15">MSL28</strain>
    </source>
</reference>